<dbReference type="AlphaFoldDB" id="A0A0A9BB11"/>
<organism evidence="1">
    <name type="scientific">Arundo donax</name>
    <name type="common">Giant reed</name>
    <name type="synonym">Donax arundinaceus</name>
    <dbReference type="NCBI Taxonomy" id="35708"/>
    <lineage>
        <taxon>Eukaryota</taxon>
        <taxon>Viridiplantae</taxon>
        <taxon>Streptophyta</taxon>
        <taxon>Embryophyta</taxon>
        <taxon>Tracheophyta</taxon>
        <taxon>Spermatophyta</taxon>
        <taxon>Magnoliopsida</taxon>
        <taxon>Liliopsida</taxon>
        <taxon>Poales</taxon>
        <taxon>Poaceae</taxon>
        <taxon>PACMAD clade</taxon>
        <taxon>Arundinoideae</taxon>
        <taxon>Arundineae</taxon>
        <taxon>Arundo</taxon>
    </lineage>
</organism>
<reference evidence="1" key="2">
    <citation type="journal article" date="2015" name="Data Brief">
        <title>Shoot transcriptome of the giant reed, Arundo donax.</title>
        <authorList>
            <person name="Barrero R.A."/>
            <person name="Guerrero F.D."/>
            <person name="Moolhuijzen P."/>
            <person name="Goolsby J.A."/>
            <person name="Tidwell J."/>
            <person name="Bellgard S.E."/>
            <person name="Bellgard M.I."/>
        </authorList>
    </citation>
    <scope>NUCLEOTIDE SEQUENCE</scope>
    <source>
        <tissue evidence="1">Shoot tissue taken approximately 20 cm above the soil surface</tissue>
    </source>
</reference>
<protein>
    <submittedName>
        <fullName evidence="1">Uncharacterized protein</fullName>
    </submittedName>
</protein>
<accession>A0A0A9BB11</accession>
<evidence type="ECO:0000313" key="1">
    <source>
        <dbReference type="EMBL" id="JAD59373.1"/>
    </source>
</evidence>
<sequence length="34" mass="4075">MPLPLTLAKLNGEAHVARRCPWCRRRRRRPRPPL</sequence>
<name>A0A0A9BB11_ARUDO</name>
<dbReference type="EMBL" id="GBRH01238522">
    <property type="protein sequence ID" value="JAD59373.1"/>
    <property type="molecule type" value="Transcribed_RNA"/>
</dbReference>
<reference evidence="1" key="1">
    <citation type="submission" date="2014-09" db="EMBL/GenBank/DDBJ databases">
        <authorList>
            <person name="Magalhaes I.L.F."/>
            <person name="Oliveira U."/>
            <person name="Santos F.R."/>
            <person name="Vidigal T.H.D.A."/>
            <person name="Brescovit A.D."/>
            <person name="Santos A.J."/>
        </authorList>
    </citation>
    <scope>NUCLEOTIDE SEQUENCE</scope>
    <source>
        <tissue evidence="1">Shoot tissue taken approximately 20 cm above the soil surface</tissue>
    </source>
</reference>
<proteinExistence type="predicted"/>